<keyword evidence="3" id="KW-1185">Reference proteome</keyword>
<comment type="caution">
    <text evidence="2">The sequence shown here is derived from an EMBL/GenBank/DDBJ whole genome shotgun (WGS) entry which is preliminary data.</text>
</comment>
<accession>A0A849IF35</accession>
<dbReference type="EMBL" id="JABEPP010000007">
    <property type="protein sequence ID" value="NNM75059.1"/>
    <property type="molecule type" value="Genomic_DNA"/>
</dbReference>
<dbReference type="RefSeq" id="WP_171220562.1">
    <property type="nucleotide sequence ID" value="NZ_JABEPP010000007.1"/>
</dbReference>
<proteinExistence type="predicted"/>
<dbReference type="Pfam" id="PF11836">
    <property type="entry name" value="Phage_TAC_11"/>
    <property type="match status" value="1"/>
</dbReference>
<protein>
    <submittedName>
        <fullName evidence="2">Gene transfer agent family protein</fullName>
    </submittedName>
</protein>
<evidence type="ECO:0000313" key="2">
    <source>
        <dbReference type="EMBL" id="NNM75059.1"/>
    </source>
</evidence>
<feature type="region of interest" description="Disordered" evidence="1">
    <location>
        <begin position="104"/>
        <end position="135"/>
    </location>
</feature>
<evidence type="ECO:0000313" key="3">
    <source>
        <dbReference type="Proteomes" id="UP000564885"/>
    </source>
</evidence>
<reference evidence="2 3" key="1">
    <citation type="submission" date="2020-04" db="EMBL/GenBank/DDBJ databases">
        <title>Enterovirga sp. isolate from soil.</title>
        <authorList>
            <person name="Chea S."/>
            <person name="Kim D.-U."/>
        </authorList>
    </citation>
    <scope>NUCLEOTIDE SEQUENCE [LARGE SCALE GENOMIC DNA]</scope>
    <source>
        <strain evidence="2 3">DB1703</strain>
    </source>
</reference>
<organism evidence="2 3">
    <name type="scientific">Enterovirga aerilata</name>
    <dbReference type="NCBI Taxonomy" id="2730920"/>
    <lineage>
        <taxon>Bacteria</taxon>
        <taxon>Pseudomonadati</taxon>
        <taxon>Pseudomonadota</taxon>
        <taxon>Alphaproteobacteria</taxon>
        <taxon>Hyphomicrobiales</taxon>
        <taxon>Methylobacteriaceae</taxon>
        <taxon>Enterovirga</taxon>
    </lineage>
</organism>
<dbReference type="Proteomes" id="UP000564885">
    <property type="component" value="Unassembled WGS sequence"/>
</dbReference>
<sequence>MGVQTDITLAWGDGTYRFHLAIPQLKELQEKCASGPAEVLQRLVTGRARVEDAQETVRLGLVGGGTAPPEAVRLCSLYVDARPLVESIGVATLVLGAALMGHDPEAAQGNGAAARPKKARAKPSSTSRRSKRAPS</sequence>
<dbReference type="AlphaFoldDB" id="A0A849IF35"/>
<evidence type="ECO:0000256" key="1">
    <source>
        <dbReference type="SAM" id="MobiDB-lite"/>
    </source>
</evidence>
<gene>
    <name evidence="2" type="ORF">HJG44_22110</name>
</gene>
<name>A0A849IF35_9HYPH</name>
<dbReference type="InterPro" id="IPR021791">
    <property type="entry name" value="Phage_TAC_11"/>
</dbReference>